<name>A0A9D4V721_ADICA</name>
<reference evidence="1 2" key="1">
    <citation type="submission" date="2021-01" db="EMBL/GenBank/DDBJ databases">
        <title>Adiantum capillus-veneris genome.</title>
        <authorList>
            <person name="Fang Y."/>
            <person name="Liao Q."/>
        </authorList>
    </citation>
    <scope>NUCLEOTIDE SEQUENCE [LARGE SCALE GENOMIC DNA]</scope>
    <source>
        <strain evidence="1">H3</strain>
        <tissue evidence="1">Leaf</tissue>
    </source>
</reference>
<gene>
    <name evidence="1" type="ORF">GOP47_0005852</name>
</gene>
<proteinExistence type="predicted"/>
<organism evidence="1 2">
    <name type="scientific">Adiantum capillus-veneris</name>
    <name type="common">Maidenhair fern</name>
    <dbReference type="NCBI Taxonomy" id="13818"/>
    <lineage>
        <taxon>Eukaryota</taxon>
        <taxon>Viridiplantae</taxon>
        <taxon>Streptophyta</taxon>
        <taxon>Embryophyta</taxon>
        <taxon>Tracheophyta</taxon>
        <taxon>Polypodiopsida</taxon>
        <taxon>Polypodiidae</taxon>
        <taxon>Polypodiales</taxon>
        <taxon>Pteridineae</taxon>
        <taxon>Pteridaceae</taxon>
        <taxon>Vittarioideae</taxon>
        <taxon>Adiantum</taxon>
    </lineage>
</organism>
<keyword evidence="2" id="KW-1185">Reference proteome</keyword>
<sequence>MGAGFIHQIVHVHPSIVHHVIRYMPNESCLFVLTILFCVVKRRLHVDHHHTLDSHWILSELTRLIREYRLYSIDEIDLRMPITINYTLVLNSYLHQLAASTLEDKHKSGH</sequence>
<dbReference type="Proteomes" id="UP000886520">
    <property type="component" value="Chromosome 5"/>
</dbReference>
<dbReference type="AlphaFoldDB" id="A0A9D4V721"/>
<evidence type="ECO:0000313" key="2">
    <source>
        <dbReference type="Proteomes" id="UP000886520"/>
    </source>
</evidence>
<dbReference type="EMBL" id="JABFUD020000005">
    <property type="protein sequence ID" value="KAI5080373.1"/>
    <property type="molecule type" value="Genomic_DNA"/>
</dbReference>
<comment type="caution">
    <text evidence="1">The sequence shown here is derived from an EMBL/GenBank/DDBJ whole genome shotgun (WGS) entry which is preliminary data.</text>
</comment>
<accession>A0A9D4V721</accession>
<evidence type="ECO:0000313" key="1">
    <source>
        <dbReference type="EMBL" id="KAI5080373.1"/>
    </source>
</evidence>
<protein>
    <submittedName>
        <fullName evidence="1">Uncharacterized protein</fullName>
    </submittedName>
</protein>